<evidence type="ECO:0000313" key="1">
    <source>
        <dbReference type="EMBL" id="TNC61327.1"/>
    </source>
</evidence>
<dbReference type="OrthoDB" id="9801242at2"/>
<dbReference type="Proteomes" id="UP000305709">
    <property type="component" value="Unassembled WGS sequence"/>
</dbReference>
<accession>A0A5C4N3U6</accession>
<gene>
    <name evidence="1" type="ORF">FHG71_21320</name>
</gene>
<organism evidence="1 2">
    <name type="scientific">Rubellimicrobium roseum</name>
    <dbReference type="NCBI Taxonomy" id="687525"/>
    <lineage>
        <taxon>Bacteria</taxon>
        <taxon>Pseudomonadati</taxon>
        <taxon>Pseudomonadota</taxon>
        <taxon>Alphaproteobacteria</taxon>
        <taxon>Rhodobacterales</taxon>
        <taxon>Roseobacteraceae</taxon>
        <taxon>Rubellimicrobium</taxon>
    </lineage>
</organism>
<dbReference type="Gene3D" id="1.10.238.160">
    <property type="match status" value="1"/>
</dbReference>
<dbReference type="EMBL" id="VDFV01000069">
    <property type="protein sequence ID" value="TNC61327.1"/>
    <property type="molecule type" value="Genomic_DNA"/>
</dbReference>
<sequence length="71" mass="8027">MPVNLVRLPDVRARTGLATSTIYELISRGAFPRPIRISTRAVAWIETDLDSWLAERMTERDQTAKRNSNAA</sequence>
<dbReference type="RefSeq" id="WP_139083714.1">
    <property type="nucleotide sequence ID" value="NZ_VDFV01000069.1"/>
</dbReference>
<evidence type="ECO:0000313" key="2">
    <source>
        <dbReference type="Proteomes" id="UP000305709"/>
    </source>
</evidence>
<dbReference type="InterPro" id="IPR052931">
    <property type="entry name" value="Prophage_regulatory_activator"/>
</dbReference>
<reference evidence="1 2" key="1">
    <citation type="submission" date="2019-06" db="EMBL/GenBank/DDBJ databases">
        <authorList>
            <person name="Jiang L."/>
        </authorList>
    </citation>
    <scope>NUCLEOTIDE SEQUENCE [LARGE SCALE GENOMIC DNA]</scope>
    <source>
        <strain evidence="1 2">YIM 48858</strain>
    </source>
</reference>
<dbReference type="PANTHER" id="PTHR36154:SF1">
    <property type="entry name" value="DNA-BINDING TRANSCRIPTIONAL ACTIVATOR ALPA"/>
    <property type="match status" value="1"/>
</dbReference>
<keyword evidence="2" id="KW-1185">Reference proteome</keyword>
<dbReference type="AlphaFoldDB" id="A0A5C4N3U6"/>
<dbReference type="Pfam" id="PF05930">
    <property type="entry name" value="Phage_AlpA"/>
    <property type="match status" value="1"/>
</dbReference>
<comment type="caution">
    <text evidence="1">The sequence shown here is derived from an EMBL/GenBank/DDBJ whole genome shotgun (WGS) entry which is preliminary data.</text>
</comment>
<proteinExistence type="predicted"/>
<dbReference type="PANTHER" id="PTHR36154">
    <property type="entry name" value="DNA-BINDING TRANSCRIPTIONAL ACTIVATOR ALPA"/>
    <property type="match status" value="1"/>
</dbReference>
<protein>
    <submittedName>
        <fullName evidence="1">AlpA family phage regulatory protein</fullName>
    </submittedName>
</protein>
<name>A0A5C4N3U6_9RHOB</name>
<dbReference type="InterPro" id="IPR010260">
    <property type="entry name" value="AlpA"/>
</dbReference>